<sequence>MAANTTDNRNGTVISLSEVVPDIMLGVGQVPAQGGYAVAGAPKVSIAAGYRVMRAARRMGAPVSHAGILGNGPLASMIHLAFDEAGIAHIGQDRIDEDSGFRIMLTDDAGVKTMIAAYGAEAHGEGDCFAAVEPQAGDVVHISGNTLTNQTAEGLGEFLGRASCAPRERRFDIVLNPTSALQQVSDQLLETLTLARPIWSCNRRQADVLALRLGVQPTDARRITVGGDIDDAMDDLCLRLSDVLGASLVIRCGAKGAWVVDRTAEKRGTRHEVTHVAAIPARGSHTRSAGSCHTGVVCARLAAGDGLVDAVRLANAAATIAIDRSENGVPSCPPYADAVALLRKADA</sequence>
<dbReference type="Pfam" id="PF00294">
    <property type="entry name" value="PfkB"/>
    <property type="match status" value="1"/>
</dbReference>
<evidence type="ECO:0000256" key="1">
    <source>
        <dbReference type="ARBA" id="ARBA00022679"/>
    </source>
</evidence>
<keyword evidence="2 4" id="KW-0418">Kinase</keyword>
<gene>
    <name evidence="4" type="ORF">G1C96_1469</name>
</gene>
<keyword evidence="1" id="KW-0808">Transferase</keyword>
<dbReference type="EMBL" id="JAAIIH010000012">
    <property type="protein sequence ID" value="NMN00888.1"/>
    <property type="molecule type" value="Genomic_DNA"/>
</dbReference>
<organism evidence="4 5">
    <name type="scientific">Bifidobacterium moraviense</name>
    <dbReference type="NCBI Taxonomy" id="2675323"/>
    <lineage>
        <taxon>Bacteria</taxon>
        <taxon>Bacillati</taxon>
        <taxon>Actinomycetota</taxon>
        <taxon>Actinomycetes</taxon>
        <taxon>Bifidobacteriales</taxon>
        <taxon>Bifidobacteriaceae</taxon>
        <taxon>Bifidobacterium</taxon>
    </lineage>
</organism>
<dbReference type="SUPFAM" id="SSF53613">
    <property type="entry name" value="Ribokinase-like"/>
    <property type="match status" value="1"/>
</dbReference>
<reference evidence="4 5" key="1">
    <citation type="submission" date="2020-02" db="EMBL/GenBank/DDBJ databases">
        <title>Characterization of phylogenetic diversity of novel bifidobacterial species isolated in Czech ZOOs.</title>
        <authorList>
            <person name="Lugli G.A."/>
            <person name="Vera N.B."/>
            <person name="Ventura M."/>
        </authorList>
    </citation>
    <scope>NUCLEOTIDE SEQUENCE [LARGE SCALE GENOMIC DNA]</scope>
    <source>
        <strain evidence="4 5">DSM 109958</strain>
    </source>
</reference>
<evidence type="ECO:0000313" key="4">
    <source>
        <dbReference type="EMBL" id="NMN00888.1"/>
    </source>
</evidence>
<dbReference type="InterPro" id="IPR011611">
    <property type="entry name" value="PfkB_dom"/>
</dbReference>
<name>A0A7Y0F2N9_9BIFI</name>
<evidence type="ECO:0000313" key="5">
    <source>
        <dbReference type="Proteomes" id="UP000588277"/>
    </source>
</evidence>
<proteinExistence type="predicted"/>
<dbReference type="PANTHER" id="PTHR10584:SF166">
    <property type="entry name" value="RIBOKINASE"/>
    <property type="match status" value="1"/>
</dbReference>
<dbReference type="InterPro" id="IPR029056">
    <property type="entry name" value="Ribokinase-like"/>
</dbReference>
<dbReference type="PANTHER" id="PTHR10584">
    <property type="entry name" value="SUGAR KINASE"/>
    <property type="match status" value="1"/>
</dbReference>
<feature type="domain" description="Carbohydrate kinase PfkB" evidence="3">
    <location>
        <begin position="52"/>
        <end position="326"/>
    </location>
</feature>
<dbReference type="GO" id="GO:0016301">
    <property type="term" value="F:kinase activity"/>
    <property type="evidence" value="ECO:0007669"/>
    <property type="project" value="UniProtKB-KW"/>
</dbReference>
<keyword evidence="5" id="KW-1185">Reference proteome</keyword>
<dbReference type="Gene3D" id="3.40.1190.20">
    <property type="match status" value="1"/>
</dbReference>
<comment type="caution">
    <text evidence="4">The sequence shown here is derived from an EMBL/GenBank/DDBJ whole genome shotgun (WGS) entry which is preliminary data.</text>
</comment>
<evidence type="ECO:0000256" key="2">
    <source>
        <dbReference type="ARBA" id="ARBA00022777"/>
    </source>
</evidence>
<evidence type="ECO:0000259" key="3">
    <source>
        <dbReference type="Pfam" id="PF00294"/>
    </source>
</evidence>
<accession>A0A7Y0F2N9</accession>
<dbReference type="Proteomes" id="UP000588277">
    <property type="component" value="Unassembled WGS sequence"/>
</dbReference>
<dbReference type="RefSeq" id="WP_169275974.1">
    <property type="nucleotide sequence ID" value="NZ_JAAIIH010000012.1"/>
</dbReference>
<dbReference type="AlphaFoldDB" id="A0A7Y0F2N9"/>
<protein>
    <submittedName>
        <fullName evidence="4">Sugar kinase</fullName>
    </submittedName>
</protein>